<name>A0A7F5R865_AGRPL</name>
<evidence type="ECO:0000256" key="5">
    <source>
        <dbReference type="ARBA" id="ARBA00022723"/>
    </source>
</evidence>
<evidence type="ECO:0000256" key="3">
    <source>
        <dbReference type="ARBA" id="ARBA00019081"/>
    </source>
</evidence>
<evidence type="ECO:0000313" key="14">
    <source>
        <dbReference type="Proteomes" id="UP000192223"/>
    </source>
</evidence>
<organism evidence="14 15">
    <name type="scientific">Agrilus planipennis</name>
    <name type="common">Emerald ash borer</name>
    <name type="synonym">Agrilus marcopoli</name>
    <dbReference type="NCBI Taxonomy" id="224129"/>
    <lineage>
        <taxon>Eukaryota</taxon>
        <taxon>Metazoa</taxon>
        <taxon>Ecdysozoa</taxon>
        <taxon>Arthropoda</taxon>
        <taxon>Hexapoda</taxon>
        <taxon>Insecta</taxon>
        <taxon>Pterygota</taxon>
        <taxon>Neoptera</taxon>
        <taxon>Endopterygota</taxon>
        <taxon>Coleoptera</taxon>
        <taxon>Polyphaga</taxon>
        <taxon>Elateriformia</taxon>
        <taxon>Buprestoidea</taxon>
        <taxon>Buprestidae</taxon>
        <taxon>Agrilinae</taxon>
        <taxon>Agrilus</taxon>
    </lineage>
</organism>
<dbReference type="SUPFAM" id="SSF52540">
    <property type="entry name" value="P-loop containing nucleoside triphosphate hydrolases"/>
    <property type="match status" value="1"/>
</dbReference>
<dbReference type="InterPro" id="IPR041083">
    <property type="entry name" value="AAA_lid_10"/>
</dbReference>
<evidence type="ECO:0000256" key="11">
    <source>
        <dbReference type="RuleBase" id="RU365058"/>
    </source>
</evidence>
<dbReference type="InterPro" id="IPR003593">
    <property type="entry name" value="AAA+_ATPase"/>
</dbReference>
<dbReference type="Pfam" id="PF00004">
    <property type="entry name" value="AAA"/>
    <property type="match status" value="1"/>
</dbReference>
<dbReference type="KEGG" id="apln:108738309"/>
<dbReference type="CDD" id="cd00009">
    <property type="entry name" value="AAA"/>
    <property type="match status" value="1"/>
</dbReference>
<feature type="compositionally biased region" description="Polar residues" evidence="12">
    <location>
        <begin position="1"/>
        <end position="16"/>
    </location>
</feature>
<proteinExistence type="inferred from homology"/>
<sequence>MSDLSSSDNCVNSPQFKVSPIVTRSRKSSLVVKVSSSVKVPSNFLSDDSENENSPSRTSRTSHFTAKKEIKYHNRRLKTSSDSSSEREHTNGYCGQEKKLKVEITPTKDLYKPVKTFSPNAKMKKTLSKDFTAYCTPEKLCIKANRNNSPRTKLSVALEKITIGNTRRSILKKGSYNSTPKKAVTYTHLSDDENLPPKITPKRNTSKNISRKGILTPSMHNRTKTVIKGRDSLSTACSQLHVSYVPDSLPCREKEYSNIFNFLQGKLVDEIGGCMYISGVPGTGKTATVTEVIKHLQQSSSKGSSPTFSYVSINGMKLSEPRQAYVEILKQLDGKSMRWEQAQTTLENKFSRSSKKMNPTILVVDELDILCTKRQDVVYNLLDWPTKSHAQLIVITIANTMDLPERLLMSRVTSRLGLTRLTFQPYNFKQLQEIITKRLLGTNIFNPDAVQLVARKVASVSGDARRALDICRRAVEIAQQEGPETLVGMRHVTAALSAMITQPKIQAISHCSQLEKILLQSVVAEVRHRMI</sequence>
<dbReference type="GO" id="GO:0005664">
    <property type="term" value="C:nuclear origin of replication recognition complex"/>
    <property type="evidence" value="ECO:0007669"/>
    <property type="project" value="TreeGrafter"/>
</dbReference>
<dbReference type="GO" id="GO:0005524">
    <property type="term" value="F:ATP binding"/>
    <property type="evidence" value="ECO:0007669"/>
    <property type="project" value="UniProtKB-KW"/>
</dbReference>
<evidence type="ECO:0000256" key="7">
    <source>
        <dbReference type="ARBA" id="ARBA00022840"/>
    </source>
</evidence>
<dbReference type="FunCoup" id="A0A7F5R865">
    <property type="interactions" value="209"/>
</dbReference>
<dbReference type="InterPro" id="IPR027417">
    <property type="entry name" value="P-loop_NTPase"/>
</dbReference>
<dbReference type="FunFam" id="3.40.50.300:FF:000199">
    <property type="entry name" value="Origin recognition complex subunit 1"/>
    <property type="match status" value="1"/>
</dbReference>
<comment type="function">
    <text evidence="11">Component of the origin recognition complex (ORC) that binds origins of replication. DNA-binding is ATP-dependent, however specific DNA sequences that define origins of replication have not been identified so far. ORC is required to assemble the pre-replication complex necessary to initiate DNA replication.</text>
</comment>
<evidence type="ECO:0000259" key="13">
    <source>
        <dbReference type="SMART" id="SM00382"/>
    </source>
</evidence>
<keyword evidence="4 11" id="KW-0235">DNA replication</keyword>
<keyword evidence="6 11" id="KW-0547">Nucleotide-binding</keyword>
<comment type="subcellular location">
    <subcellularLocation>
        <location evidence="1 11">Nucleus</location>
    </subcellularLocation>
</comment>
<dbReference type="PANTHER" id="PTHR10763">
    <property type="entry name" value="CELL DIVISION CONTROL PROTEIN 6-RELATED"/>
    <property type="match status" value="1"/>
</dbReference>
<evidence type="ECO:0000313" key="15">
    <source>
        <dbReference type="RefSeq" id="XP_025832150.1"/>
    </source>
</evidence>
<dbReference type="GO" id="GO:0006270">
    <property type="term" value="P:DNA replication initiation"/>
    <property type="evidence" value="ECO:0007669"/>
    <property type="project" value="TreeGrafter"/>
</dbReference>
<dbReference type="CTD" id="4998"/>
<dbReference type="GeneID" id="108738309"/>
<dbReference type="GO" id="GO:0046872">
    <property type="term" value="F:metal ion binding"/>
    <property type="evidence" value="ECO:0007669"/>
    <property type="project" value="UniProtKB-KW"/>
</dbReference>
<dbReference type="FunFam" id="1.10.8.60:FF:000062">
    <property type="entry name" value="Origin recognition complex subunit 1"/>
    <property type="match status" value="1"/>
</dbReference>
<keyword evidence="7 11" id="KW-0067">ATP-binding</keyword>
<dbReference type="Gene3D" id="3.40.50.300">
    <property type="entry name" value="P-loop containing nucleotide triphosphate hydrolases"/>
    <property type="match status" value="1"/>
</dbReference>
<evidence type="ECO:0000256" key="8">
    <source>
        <dbReference type="ARBA" id="ARBA00022842"/>
    </source>
</evidence>
<evidence type="ECO:0000256" key="2">
    <source>
        <dbReference type="ARBA" id="ARBA00008398"/>
    </source>
</evidence>
<dbReference type="AlphaFoldDB" id="A0A7F5R865"/>
<dbReference type="PANTHER" id="PTHR10763:SF23">
    <property type="entry name" value="ORIGIN RECOGNITION COMPLEX SUBUNIT 1"/>
    <property type="match status" value="1"/>
</dbReference>
<evidence type="ECO:0000256" key="9">
    <source>
        <dbReference type="ARBA" id="ARBA00023125"/>
    </source>
</evidence>
<keyword evidence="5" id="KW-0479">Metal-binding</keyword>
<feature type="region of interest" description="Disordered" evidence="12">
    <location>
        <begin position="1"/>
        <end position="93"/>
    </location>
</feature>
<evidence type="ECO:0000256" key="4">
    <source>
        <dbReference type="ARBA" id="ARBA00022705"/>
    </source>
</evidence>
<dbReference type="GO" id="GO:0033314">
    <property type="term" value="P:mitotic DNA replication checkpoint signaling"/>
    <property type="evidence" value="ECO:0007669"/>
    <property type="project" value="TreeGrafter"/>
</dbReference>
<gene>
    <name evidence="15" type="primary">LOC108738309</name>
</gene>
<evidence type="ECO:0000256" key="12">
    <source>
        <dbReference type="SAM" id="MobiDB-lite"/>
    </source>
</evidence>
<feature type="compositionally biased region" description="Low complexity" evidence="12">
    <location>
        <begin position="28"/>
        <end position="40"/>
    </location>
</feature>
<feature type="compositionally biased region" description="Polar residues" evidence="12">
    <location>
        <begin position="52"/>
        <end position="64"/>
    </location>
</feature>
<dbReference type="GO" id="GO:0016887">
    <property type="term" value="F:ATP hydrolysis activity"/>
    <property type="evidence" value="ECO:0007669"/>
    <property type="project" value="InterPro"/>
</dbReference>
<dbReference type="RefSeq" id="XP_025832150.1">
    <property type="nucleotide sequence ID" value="XM_025976365.1"/>
</dbReference>
<dbReference type="Gene3D" id="1.10.8.60">
    <property type="match status" value="1"/>
</dbReference>
<keyword evidence="9 11" id="KW-0238">DNA-binding</keyword>
<feature type="compositionally biased region" description="Basic and acidic residues" evidence="12">
    <location>
        <begin position="84"/>
        <end position="93"/>
    </location>
</feature>
<dbReference type="InterPro" id="IPR050311">
    <property type="entry name" value="ORC1/CDC6"/>
</dbReference>
<dbReference type="SMART" id="SM00382">
    <property type="entry name" value="AAA"/>
    <property type="match status" value="1"/>
</dbReference>
<keyword evidence="8" id="KW-0460">Magnesium</keyword>
<evidence type="ECO:0000256" key="1">
    <source>
        <dbReference type="ARBA" id="ARBA00004123"/>
    </source>
</evidence>
<dbReference type="Proteomes" id="UP000192223">
    <property type="component" value="Unplaced"/>
</dbReference>
<evidence type="ECO:0000256" key="6">
    <source>
        <dbReference type="ARBA" id="ARBA00022741"/>
    </source>
</evidence>
<comment type="similarity">
    <text evidence="2 11">Belongs to the ORC1 family.</text>
</comment>
<feature type="domain" description="AAA+ ATPase" evidence="13">
    <location>
        <begin position="271"/>
        <end position="422"/>
    </location>
</feature>
<dbReference type="InterPro" id="IPR003959">
    <property type="entry name" value="ATPase_AAA_core"/>
</dbReference>
<accession>A0A7F5R865</accession>
<keyword evidence="14" id="KW-1185">Reference proteome</keyword>
<comment type="subunit">
    <text evidence="11">ORC is composed of six subunits.</text>
</comment>
<protein>
    <recommendedName>
        <fullName evidence="3 11">Origin recognition complex subunit 1</fullName>
    </recommendedName>
</protein>
<dbReference type="Pfam" id="PF17872">
    <property type="entry name" value="AAA_lid_10"/>
    <property type="match status" value="1"/>
</dbReference>
<evidence type="ECO:0000256" key="10">
    <source>
        <dbReference type="ARBA" id="ARBA00023242"/>
    </source>
</evidence>
<keyword evidence="10 11" id="KW-0539">Nucleus</keyword>
<dbReference type="InParanoid" id="A0A7F5R865"/>
<dbReference type="GO" id="GO:0003688">
    <property type="term" value="F:DNA replication origin binding"/>
    <property type="evidence" value="ECO:0007669"/>
    <property type="project" value="TreeGrafter"/>
</dbReference>
<dbReference type="OrthoDB" id="1926878at2759"/>
<reference evidence="15" key="1">
    <citation type="submission" date="2025-08" db="UniProtKB">
        <authorList>
            <consortium name="RefSeq"/>
        </authorList>
    </citation>
    <scope>IDENTIFICATION</scope>
    <source>
        <tissue evidence="15">Entire body</tissue>
    </source>
</reference>